<feature type="domain" description="Fibronectin type-III" evidence="2">
    <location>
        <begin position="855"/>
        <end position="952"/>
    </location>
</feature>
<feature type="domain" description="Fibronectin type-III" evidence="2">
    <location>
        <begin position="218"/>
        <end position="308"/>
    </location>
</feature>
<feature type="domain" description="Fibronectin type-III" evidence="2">
    <location>
        <begin position="764"/>
        <end position="854"/>
    </location>
</feature>
<dbReference type="InterPro" id="IPR003961">
    <property type="entry name" value="FN3_dom"/>
</dbReference>
<dbReference type="CDD" id="cd00063">
    <property type="entry name" value="FN3"/>
    <property type="match status" value="9"/>
</dbReference>
<name>A0ABM0M5F7_SACKO</name>
<dbReference type="RefSeq" id="XP_006815248.1">
    <property type="nucleotide sequence ID" value="XM_006815185.1"/>
</dbReference>
<dbReference type="SMART" id="SM00060">
    <property type="entry name" value="FN3"/>
    <property type="match status" value="12"/>
</dbReference>
<dbReference type="Pfam" id="PF00041">
    <property type="entry name" value="fn3"/>
    <property type="match status" value="9"/>
</dbReference>
<evidence type="ECO:0000259" key="2">
    <source>
        <dbReference type="PROSITE" id="PS50853"/>
    </source>
</evidence>
<feature type="domain" description="Fibronectin type-III" evidence="2">
    <location>
        <begin position="489"/>
        <end position="582"/>
    </location>
</feature>
<dbReference type="PROSITE" id="PS50853">
    <property type="entry name" value="FN3"/>
    <property type="match status" value="8"/>
</dbReference>
<evidence type="ECO:0000313" key="3">
    <source>
        <dbReference type="Proteomes" id="UP000694865"/>
    </source>
</evidence>
<evidence type="ECO:0000313" key="4">
    <source>
        <dbReference type="RefSeq" id="XP_006815248.1"/>
    </source>
</evidence>
<accession>A0ABM0M5F7</accession>
<organism evidence="3 4">
    <name type="scientific">Saccoglossus kowalevskii</name>
    <name type="common">Acorn worm</name>
    <dbReference type="NCBI Taxonomy" id="10224"/>
    <lineage>
        <taxon>Eukaryota</taxon>
        <taxon>Metazoa</taxon>
        <taxon>Hemichordata</taxon>
        <taxon>Enteropneusta</taxon>
        <taxon>Harrimaniidae</taxon>
        <taxon>Saccoglossus</taxon>
    </lineage>
</organism>
<keyword evidence="3" id="KW-1185">Reference proteome</keyword>
<dbReference type="InterPro" id="IPR013783">
    <property type="entry name" value="Ig-like_fold"/>
</dbReference>
<dbReference type="GeneID" id="102806586"/>
<reference evidence="4" key="1">
    <citation type="submission" date="2025-08" db="UniProtKB">
        <authorList>
            <consortium name="RefSeq"/>
        </authorList>
    </citation>
    <scope>IDENTIFICATION</scope>
    <source>
        <tissue evidence="4">Testes</tissue>
    </source>
</reference>
<dbReference type="PANTHER" id="PTHR46708:SF2">
    <property type="entry name" value="FIBRONECTIN TYPE-III DOMAIN-CONTAINING PROTEIN"/>
    <property type="match status" value="1"/>
</dbReference>
<feature type="domain" description="Fibronectin type-III" evidence="2">
    <location>
        <begin position="401"/>
        <end position="488"/>
    </location>
</feature>
<protein>
    <submittedName>
        <fullName evidence="4">Fibronectin-like</fullName>
    </submittedName>
</protein>
<feature type="domain" description="Fibronectin type-III" evidence="2">
    <location>
        <begin position="670"/>
        <end position="763"/>
    </location>
</feature>
<proteinExistence type="predicted"/>
<gene>
    <name evidence="4" type="primary">LOC102806586</name>
</gene>
<feature type="domain" description="Fibronectin type-III" evidence="2">
    <location>
        <begin position="1035"/>
        <end position="1132"/>
    </location>
</feature>
<dbReference type="InterPro" id="IPR036116">
    <property type="entry name" value="FN3_sf"/>
</dbReference>
<evidence type="ECO:0000256" key="1">
    <source>
        <dbReference type="ARBA" id="ARBA00022737"/>
    </source>
</evidence>
<dbReference type="Proteomes" id="UP000694865">
    <property type="component" value="Unplaced"/>
</dbReference>
<dbReference type="InterPro" id="IPR050991">
    <property type="entry name" value="ECM_Regulatory_Proteins"/>
</dbReference>
<sequence length="1132" mass="122291">MVAGSVDSDTQQFTINGLLSITEYTIVVYSVSGTGSLQTLSEAATTTTITKEIVLDVLVSSTSLVILGWREPQNVGDFTDYEIEYAPDDGEPGSGERFTRDPNPGTLIQGVFSSLTAGQEYTFTLFLIQGSSKTQIDILKVQTEPNSPENLVLTQLGPNGIDVTWERPISGNYDGFELMYGGPNGVADGMIESPLFVGRDENLAVTLTGLNQTHSEGIPGDINIKLVTSDMIHITWNEPTVSFSGYQVVYTPSDGTTEGLRTFSKAAGRNAEFKGLTPGREYKLELRVNVATGTMPTPKVAYQITKPNAVNMINIDTIDAYFLELSWSVDDDYTEFEVSYVPTDGSAALSVLRVSDTQVMLDELVPKTAYDITVVVISDTDDAEEMRSEPVTETIETGKAPAGEIALESVTSTSIGISWGPSDDPNAQLYNLLATTPDYSTPITANIPIDNPPVYTFNNLIPGKIYTIRVTIEGIGISKEIQQRTYPSAPGPVSVIATTQTTLSIRWQVAVGDFDLYEVYYGPTGDTAQLAASINKGGNPELLLEQLTPETEYTISVYTIKGSDVTMEMSEPSMLVTSTDEEILTFILSDDSLIVNWPDQDGDIISYELMYDPPNLTPQSPITIAKGDATTVTLKNLVPGTKFNFILSTNDSDSNKTQIAKSPYVLASLPVPSVQIDDIGTTSVMVSWLPQTNGIFDNYQVLLEMTTDPTDDTSVVMTAGKDACPSVRFYDLQPSTSYSVKVTTVSYNTKSTEKMQPFTTGSLAAGRLYIGAITQTSLEVMWSEETSDFDQYFITWTNLNTTVSNSKTVGKTEERMIVLDQLIPGHKYRIELSTLTSGQPPSLLNSLEQRTVPRPPGEISFTAATETSVTISWFESDGDISGYEVCYAPMDGIASPITLNSDTNSVQLTGLDNDTEYIVSVAAISGSDAGADKMLSEKQSEYVTLNEGTPGDITVESFTDTSIVITWIAAGGPITAYVVAIVPSDGSGDAFAETLPQDMDPLIYTFTDLVSATRYTITVTLLGTLTEKSVNQFTRPSKPGYIFPQPPTAVSVSLSWDPPMGDYDDIVITYADNAIINAPETIVGIVDKDTEFFTVEDLVPGTSYLFKIYARIGSGANAILSAPSGASASTIL</sequence>
<dbReference type="PANTHER" id="PTHR46708">
    <property type="entry name" value="TENASCIN"/>
    <property type="match status" value="1"/>
</dbReference>
<dbReference type="Gene3D" id="2.60.40.10">
    <property type="entry name" value="Immunoglobulins"/>
    <property type="match status" value="11"/>
</dbReference>
<dbReference type="SUPFAM" id="SSF49265">
    <property type="entry name" value="Fibronectin type III"/>
    <property type="match status" value="7"/>
</dbReference>
<feature type="domain" description="Fibronectin type-III" evidence="2">
    <location>
        <begin position="1"/>
        <end position="53"/>
    </location>
</feature>
<keyword evidence="1" id="KW-0677">Repeat</keyword>